<name>A0ABX5ATB2_9MICO</name>
<feature type="compositionally biased region" description="Acidic residues" evidence="1">
    <location>
        <begin position="66"/>
        <end position="88"/>
    </location>
</feature>
<gene>
    <name evidence="3" type="ORF">GY24_15375</name>
</gene>
<dbReference type="Gene3D" id="2.60.40.230">
    <property type="entry name" value="Neocarzinostatin-like"/>
    <property type="match status" value="1"/>
</dbReference>
<accession>A0ABX5ATB2</accession>
<feature type="non-terminal residue" evidence="3">
    <location>
        <position position="243"/>
    </location>
</feature>
<keyword evidence="4" id="KW-1185">Reference proteome</keyword>
<evidence type="ECO:0000256" key="1">
    <source>
        <dbReference type="SAM" id="MobiDB-lite"/>
    </source>
</evidence>
<evidence type="ECO:0000256" key="2">
    <source>
        <dbReference type="SAM" id="SignalP"/>
    </source>
</evidence>
<reference evidence="3 4" key="1">
    <citation type="journal article" date="2008" name="Int. J. Syst. Evol. Microbiol.">
        <title>Leifsonia pindariensis sp. nov., isolated from the Pindari glacier of the Indian Himalayas, and emended description of the genus Leifsonia.</title>
        <authorList>
            <person name="Reddy G.S."/>
            <person name="Prabagaran S.R."/>
            <person name="Shivaji S."/>
        </authorList>
    </citation>
    <scope>NUCLEOTIDE SEQUENCE [LARGE SCALE GENOMIC DNA]</scope>
    <source>
        <strain evidence="3 4">PON 10</strain>
    </source>
</reference>
<proteinExistence type="predicted"/>
<evidence type="ECO:0000313" key="3">
    <source>
        <dbReference type="EMBL" id="PPL14821.1"/>
    </source>
</evidence>
<feature type="signal peptide" evidence="2">
    <location>
        <begin position="1"/>
        <end position="37"/>
    </location>
</feature>
<comment type="caution">
    <text evidence="3">The sequence shown here is derived from an EMBL/GenBank/DDBJ whole genome shotgun (WGS) entry which is preliminary data.</text>
</comment>
<evidence type="ECO:0008006" key="5">
    <source>
        <dbReference type="Google" id="ProtNLM"/>
    </source>
</evidence>
<organism evidence="3 4">
    <name type="scientific">Microterricola pindariensis</name>
    <dbReference type="NCBI Taxonomy" id="478010"/>
    <lineage>
        <taxon>Bacteria</taxon>
        <taxon>Bacillati</taxon>
        <taxon>Actinomycetota</taxon>
        <taxon>Actinomycetes</taxon>
        <taxon>Micrococcales</taxon>
        <taxon>Microbacteriaceae</taxon>
        <taxon>Microterricola</taxon>
    </lineage>
</organism>
<dbReference type="EMBL" id="MPZN01000078">
    <property type="protein sequence ID" value="PPL14821.1"/>
    <property type="molecule type" value="Genomic_DNA"/>
</dbReference>
<feature type="region of interest" description="Disordered" evidence="1">
    <location>
        <begin position="46"/>
        <end position="92"/>
    </location>
</feature>
<dbReference type="Proteomes" id="UP000237755">
    <property type="component" value="Unassembled WGS sequence"/>
</dbReference>
<evidence type="ECO:0000313" key="4">
    <source>
        <dbReference type="Proteomes" id="UP000237755"/>
    </source>
</evidence>
<keyword evidence="2" id="KW-0732">Signal</keyword>
<sequence length="243" mass="24000">MKTLQQHRARPQRWLATLTIAVLALGAPLATAAPAFADPALPAVEQLPAEQAGEQLPAAATPADESVAEETPAEEAPAEEAPAEEAPESGDSIQHAPVAALSAEAPAPAPAVAATPVVTVSEAPHDGGAVVVRGTGFAAAAPGVYLGVGTAGAASFYGASLVASETVWISIDNTAGSSDAGKTAPMNSDGSFEVTVAVPAVSDAVASYAVYTSKAHGQGFADTSQNTATTVAFAPKPLPTPTV</sequence>
<protein>
    <recommendedName>
        <fullName evidence="5">IPT/TIG domain-containing protein</fullName>
    </recommendedName>
</protein>
<feature type="chain" id="PRO_5046444068" description="IPT/TIG domain-containing protein" evidence="2">
    <location>
        <begin position="38"/>
        <end position="243"/>
    </location>
</feature>